<evidence type="ECO:0000256" key="2">
    <source>
        <dbReference type="ARBA" id="ARBA00022829"/>
    </source>
</evidence>
<reference evidence="5 6" key="1">
    <citation type="journal article" date="2016" name="Nat. Commun.">
        <title>Thousands of microbial genomes shed light on interconnected biogeochemical processes in an aquifer system.</title>
        <authorList>
            <person name="Anantharaman K."/>
            <person name="Brown C.T."/>
            <person name="Hug L.A."/>
            <person name="Sharon I."/>
            <person name="Castelle C.J."/>
            <person name="Probst A.J."/>
            <person name="Thomas B.C."/>
            <person name="Singh A."/>
            <person name="Wilkins M.J."/>
            <person name="Karaoz U."/>
            <person name="Brodie E.L."/>
            <person name="Williams K.H."/>
            <person name="Hubbard S.S."/>
            <person name="Banfield J.F."/>
        </authorList>
    </citation>
    <scope>NUCLEOTIDE SEQUENCE [LARGE SCALE GENOMIC DNA]</scope>
</reference>
<dbReference type="STRING" id="1802579.A2310_08400"/>
<dbReference type="Proteomes" id="UP000178417">
    <property type="component" value="Unassembled WGS sequence"/>
</dbReference>
<evidence type="ECO:0000256" key="3">
    <source>
        <dbReference type="ARBA" id="ARBA00023125"/>
    </source>
</evidence>
<dbReference type="EMBL" id="MEUB01000009">
    <property type="protein sequence ID" value="OGC24415.1"/>
    <property type="molecule type" value="Genomic_DNA"/>
</dbReference>
<gene>
    <name evidence="5" type="ORF">A2310_08400</name>
</gene>
<organism evidence="5 6">
    <name type="scientific">candidate division WOR-1 bacterium RIFOXYB2_FULL_37_13</name>
    <dbReference type="NCBI Taxonomy" id="1802579"/>
    <lineage>
        <taxon>Bacteria</taxon>
        <taxon>Bacillati</taxon>
        <taxon>Saganbacteria</taxon>
    </lineage>
</organism>
<dbReference type="GO" id="GO:0005694">
    <property type="term" value="C:chromosome"/>
    <property type="evidence" value="ECO:0007669"/>
    <property type="project" value="TreeGrafter"/>
</dbReference>
<dbReference type="InterPro" id="IPR004437">
    <property type="entry name" value="ParB/RepB/Spo0J"/>
</dbReference>
<evidence type="ECO:0000259" key="4">
    <source>
        <dbReference type="SMART" id="SM00470"/>
    </source>
</evidence>
<keyword evidence="2" id="KW-0159">Chromosome partition</keyword>
<dbReference type="GO" id="GO:0007059">
    <property type="term" value="P:chromosome segregation"/>
    <property type="evidence" value="ECO:0007669"/>
    <property type="project" value="UniProtKB-KW"/>
</dbReference>
<dbReference type="SUPFAM" id="SSF109709">
    <property type="entry name" value="KorB DNA-binding domain-like"/>
    <property type="match status" value="1"/>
</dbReference>
<dbReference type="InterPro" id="IPR041468">
    <property type="entry name" value="HTH_ParB/Spo0J"/>
</dbReference>
<dbReference type="InterPro" id="IPR050336">
    <property type="entry name" value="Chromosome_partition/occlusion"/>
</dbReference>
<proteinExistence type="inferred from homology"/>
<dbReference type="CDD" id="cd16393">
    <property type="entry name" value="SPO0J_N"/>
    <property type="match status" value="1"/>
</dbReference>
<dbReference type="InterPro" id="IPR003115">
    <property type="entry name" value="ParB_N"/>
</dbReference>
<dbReference type="SUPFAM" id="SSF110849">
    <property type="entry name" value="ParB/Sulfiredoxin"/>
    <property type="match status" value="1"/>
</dbReference>
<dbReference type="FunFam" id="3.90.1530.30:FF:000001">
    <property type="entry name" value="Chromosome partitioning protein ParB"/>
    <property type="match status" value="1"/>
</dbReference>
<dbReference type="Gene3D" id="3.90.1530.30">
    <property type="match status" value="1"/>
</dbReference>
<dbReference type="InterPro" id="IPR036086">
    <property type="entry name" value="ParB/Sulfiredoxin_sf"/>
</dbReference>
<dbReference type="PANTHER" id="PTHR33375">
    <property type="entry name" value="CHROMOSOME-PARTITIONING PROTEIN PARB-RELATED"/>
    <property type="match status" value="1"/>
</dbReference>
<comment type="similarity">
    <text evidence="1">Belongs to the ParB family.</text>
</comment>
<accession>A0A1F4SVE9</accession>
<evidence type="ECO:0000313" key="6">
    <source>
        <dbReference type="Proteomes" id="UP000178417"/>
    </source>
</evidence>
<dbReference type="PANTHER" id="PTHR33375:SF1">
    <property type="entry name" value="CHROMOSOME-PARTITIONING PROTEIN PARB-RELATED"/>
    <property type="match status" value="1"/>
</dbReference>
<dbReference type="Pfam" id="PF17762">
    <property type="entry name" value="HTH_ParB"/>
    <property type="match status" value="1"/>
</dbReference>
<dbReference type="AlphaFoldDB" id="A0A1F4SVE9"/>
<evidence type="ECO:0000256" key="1">
    <source>
        <dbReference type="ARBA" id="ARBA00006295"/>
    </source>
</evidence>
<dbReference type="NCBIfam" id="TIGR00180">
    <property type="entry name" value="parB_part"/>
    <property type="match status" value="1"/>
</dbReference>
<dbReference type="SMART" id="SM00470">
    <property type="entry name" value="ParB"/>
    <property type="match status" value="1"/>
</dbReference>
<dbReference type="GO" id="GO:0045881">
    <property type="term" value="P:positive regulation of sporulation resulting in formation of a cellular spore"/>
    <property type="evidence" value="ECO:0007669"/>
    <property type="project" value="TreeGrafter"/>
</dbReference>
<dbReference type="Pfam" id="PF02195">
    <property type="entry name" value="ParB_N"/>
    <property type="match status" value="1"/>
</dbReference>
<keyword evidence="3" id="KW-0238">DNA-binding</keyword>
<evidence type="ECO:0000313" key="5">
    <source>
        <dbReference type="EMBL" id="OGC24415.1"/>
    </source>
</evidence>
<dbReference type="FunFam" id="1.10.10.2830:FF:000001">
    <property type="entry name" value="Chromosome partitioning protein ParB"/>
    <property type="match status" value="1"/>
</dbReference>
<sequence>MNKKGLGRGLSALIPEGSVFTGGRTIVNIAVDKIVPNPRQPRTVFNEENLRELSESIKISGIAQPVLVRMRKGTYELVAGERRLRAAKLAGLNVVPAIIKDFSDEESVQLALIENLQREDLNPLDEALAYSRLASEFNMSQAEIAKRVSKNRSTVANMLRLIELPLEIQESLKSGEISTGHARALLSIESNDRKLTVFADIIKNKLSVRDVELIIYGEPKLSKKKKSSKRAERIDEELKPWAEKLVSLLATKVKMRGTKNRGRIEIEYFSKEDLERLLDIILGDKKQSDEVFNAVNNEGGMDVDRQIN</sequence>
<name>A0A1F4SVE9_UNCSA</name>
<feature type="domain" description="ParB-like N-terminal" evidence="4">
    <location>
        <begin position="27"/>
        <end position="116"/>
    </location>
</feature>
<protein>
    <recommendedName>
        <fullName evidence="4">ParB-like N-terminal domain-containing protein</fullName>
    </recommendedName>
</protein>
<dbReference type="GO" id="GO:0003677">
    <property type="term" value="F:DNA binding"/>
    <property type="evidence" value="ECO:0007669"/>
    <property type="project" value="UniProtKB-KW"/>
</dbReference>
<dbReference type="Gene3D" id="1.10.10.2830">
    <property type="match status" value="1"/>
</dbReference>
<comment type="caution">
    <text evidence="5">The sequence shown here is derived from an EMBL/GenBank/DDBJ whole genome shotgun (WGS) entry which is preliminary data.</text>
</comment>